<evidence type="ECO:0000313" key="1">
    <source>
        <dbReference type="EMBL" id="GDY63289.1"/>
    </source>
</evidence>
<dbReference type="Proteomes" id="UP000302139">
    <property type="component" value="Unassembled WGS sequence"/>
</dbReference>
<evidence type="ECO:0000313" key="2">
    <source>
        <dbReference type="Proteomes" id="UP000302139"/>
    </source>
</evidence>
<comment type="caution">
    <text evidence="1">The sequence shown here is derived from an EMBL/GenBank/DDBJ whole genome shotgun (WGS) entry which is preliminary data.</text>
</comment>
<dbReference type="AlphaFoldDB" id="A0A4D4LYX5"/>
<organism evidence="1 2">
    <name type="scientific">Streptomyces avermitilis</name>
    <dbReference type="NCBI Taxonomy" id="33903"/>
    <lineage>
        <taxon>Bacteria</taxon>
        <taxon>Bacillati</taxon>
        <taxon>Actinomycetota</taxon>
        <taxon>Actinomycetes</taxon>
        <taxon>Kitasatosporales</taxon>
        <taxon>Streptomycetaceae</taxon>
        <taxon>Streptomyces</taxon>
    </lineage>
</organism>
<accession>A0A4D4LYX5</accession>
<proteinExistence type="predicted"/>
<protein>
    <submittedName>
        <fullName evidence="1">Uncharacterized protein</fullName>
    </submittedName>
</protein>
<name>A0A4D4LYX5_STRAX</name>
<dbReference type="AntiFam" id="ANF00095">
    <property type="entry name" value="Shadow ORF (opposite ABC transporters)"/>
</dbReference>
<reference evidence="1 2" key="1">
    <citation type="submission" date="2019-04" db="EMBL/GenBank/DDBJ databases">
        <title>Draft genome sequences of Streptomyces avermitilis NBRC 14893.</title>
        <authorList>
            <person name="Komaki H."/>
            <person name="Tamura T."/>
            <person name="Hosoyama A."/>
        </authorList>
    </citation>
    <scope>NUCLEOTIDE SEQUENCE [LARGE SCALE GENOMIC DNA]</scope>
    <source>
        <strain evidence="1 2">NBRC 14893</strain>
    </source>
</reference>
<dbReference type="EMBL" id="BJHX01000001">
    <property type="protein sequence ID" value="GDY63289.1"/>
    <property type="molecule type" value="Genomic_DNA"/>
</dbReference>
<gene>
    <name evidence="1" type="ORF">SAV14893_026820</name>
</gene>
<sequence>MLKVAGGGAGHGRAQLFGRDGGGIGVGDQPAVVDHPEGVREADQLVQVGRDEQDGQALAAGLADLVPDRGLRADVHTAGGVGGDQEARVVAHLAADDQLLLVAAGQGGGGDVDARGTDVVLLDDPARVVLGALDVEPEALRVGPLGDVAEDAVLPERGLQEQAVAVAVLGDVTDALLAALAGGPRRDVLAQEADRAGVGVLEADQRVDELGLAVALDTGDAHDLARVDGEGDVVEDAPHPAGGLGRVLREQTGGRRFVELAEGGGTAGEDREALDLDDGLVRDGGLGGLRRRQLAAHHQLGELAGGGLGRNGGADRRAAADDGDVVGDRQHLAQLVRDEDDGEALGLELAQVVEECVDLLRHEYGGGLVQDQDAGAAEEDLEDLHALAVGDTEVLDEDVGAHVQPVAVGDLADLLTGAAADAVQLLAAQDDVLQDREVVGEHEVLVHHADAAGDGVGGAVEGDLLTVDGDRALVRLLHAVEDLHQCRLPGAVLTDEGVDRALPDSQVDVVVGHHTGETLGDPRQLDRGRLRGERRAAGRVDGALSLEKGPIYARSAPALNSART</sequence>